<dbReference type="OrthoDB" id="10418848at2759"/>
<organism evidence="1 2">
    <name type="scientific">Brachionus calyciflorus</name>
    <dbReference type="NCBI Taxonomy" id="104777"/>
    <lineage>
        <taxon>Eukaryota</taxon>
        <taxon>Metazoa</taxon>
        <taxon>Spiralia</taxon>
        <taxon>Gnathifera</taxon>
        <taxon>Rotifera</taxon>
        <taxon>Eurotatoria</taxon>
        <taxon>Monogononta</taxon>
        <taxon>Pseudotrocha</taxon>
        <taxon>Ploima</taxon>
        <taxon>Brachionidae</taxon>
        <taxon>Brachionus</taxon>
    </lineage>
</organism>
<reference evidence="1" key="1">
    <citation type="submission" date="2021-02" db="EMBL/GenBank/DDBJ databases">
        <authorList>
            <person name="Nowell W R."/>
        </authorList>
    </citation>
    <scope>NUCLEOTIDE SEQUENCE</scope>
    <source>
        <strain evidence="1">Ploen Becks lab</strain>
    </source>
</reference>
<comment type="caution">
    <text evidence="1">The sequence shown here is derived from an EMBL/GenBank/DDBJ whole genome shotgun (WGS) entry which is preliminary data.</text>
</comment>
<accession>A0A813PFW2</accession>
<evidence type="ECO:0000313" key="1">
    <source>
        <dbReference type="EMBL" id="CAF0748251.1"/>
    </source>
</evidence>
<gene>
    <name evidence="1" type="ORF">OXX778_LOCUS3773</name>
</gene>
<name>A0A813PFW2_9BILA</name>
<dbReference type="Proteomes" id="UP000663879">
    <property type="component" value="Unassembled WGS sequence"/>
</dbReference>
<sequence>MDSNNNFLKLPSISEVNTSITPSSGLPVFNFSNNQQYVDEQAKILHNFRIALEIKQIRVRYLELERNEKMHQSSIRLNDLLVKHLEKGEYEKALQIKKILNCQDQDTLPIEEAESGYESENMNSEYLIDNFVHNVNEKNLDTTEKIDRNPSETNDSEILLLDSPSHNSQVLDEENSQLVDTEANHFSEQKESLCQSGKKYHVYDNTTYFVTCSTDRQFHAKMNILYKTEKFECSTGRLDKYECDIKGLHYHLIVRFGCKYHLSYMYKRLNLPHIKVSIVNNPKIVEFLIKKYNMKKN</sequence>
<protein>
    <submittedName>
        <fullName evidence="1">Uncharacterized protein</fullName>
    </submittedName>
</protein>
<proteinExistence type="predicted"/>
<dbReference type="EMBL" id="CAJNOC010000345">
    <property type="protein sequence ID" value="CAF0748251.1"/>
    <property type="molecule type" value="Genomic_DNA"/>
</dbReference>
<dbReference type="AlphaFoldDB" id="A0A813PFW2"/>
<keyword evidence="2" id="KW-1185">Reference proteome</keyword>
<evidence type="ECO:0000313" key="2">
    <source>
        <dbReference type="Proteomes" id="UP000663879"/>
    </source>
</evidence>